<keyword evidence="3" id="KW-1185">Reference proteome</keyword>
<dbReference type="KEGG" id="rml:FF011L_48090"/>
<sequence length="180" mass="20145" precursor="true">MYRMLSTIVLAAGFLLTPTTTQAGHFHKQKSADCCCVCQQKTCKLNVDVKEVEETCFEVECEDVCIPPVRFWWECGPSKRCPKVRTVAKLVTEKKTKKVCVYDWEVVTVCRNCYQNLRKVRCHELGLNQDATPEQIGLSMPEPVIDPNTPTSDSGLVTVKVTAYSEQKNAPKPAEGIASE</sequence>
<organism evidence="2 3">
    <name type="scientific">Roseimaritima multifibrata</name>
    <dbReference type="NCBI Taxonomy" id="1930274"/>
    <lineage>
        <taxon>Bacteria</taxon>
        <taxon>Pseudomonadati</taxon>
        <taxon>Planctomycetota</taxon>
        <taxon>Planctomycetia</taxon>
        <taxon>Pirellulales</taxon>
        <taxon>Pirellulaceae</taxon>
        <taxon>Roseimaritima</taxon>
    </lineage>
</organism>
<gene>
    <name evidence="2" type="ORF">FF011L_48090</name>
</gene>
<dbReference type="RefSeq" id="WP_145354213.1">
    <property type="nucleotide sequence ID" value="NZ_CP036262.1"/>
</dbReference>
<name>A0A517MM97_9BACT</name>
<proteinExistence type="predicted"/>
<keyword evidence="1" id="KW-0732">Signal</keyword>
<dbReference type="OrthoDB" id="289236at2"/>
<evidence type="ECO:0000313" key="3">
    <source>
        <dbReference type="Proteomes" id="UP000320672"/>
    </source>
</evidence>
<evidence type="ECO:0000256" key="1">
    <source>
        <dbReference type="SAM" id="SignalP"/>
    </source>
</evidence>
<protein>
    <submittedName>
        <fullName evidence="2">Uncharacterized protein</fullName>
    </submittedName>
</protein>
<evidence type="ECO:0000313" key="2">
    <source>
        <dbReference type="EMBL" id="QDS96005.1"/>
    </source>
</evidence>
<dbReference type="EMBL" id="CP036262">
    <property type="protein sequence ID" value="QDS96005.1"/>
    <property type="molecule type" value="Genomic_DNA"/>
</dbReference>
<dbReference type="AlphaFoldDB" id="A0A517MM97"/>
<feature type="chain" id="PRO_5021892112" evidence="1">
    <location>
        <begin position="24"/>
        <end position="180"/>
    </location>
</feature>
<accession>A0A517MM97</accession>
<feature type="signal peptide" evidence="1">
    <location>
        <begin position="1"/>
        <end position="23"/>
    </location>
</feature>
<reference evidence="2 3" key="1">
    <citation type="submission" date="2019-02" db="EMBL/GenBank/DDBJ databases">
        <title>Deep-cultivation of Planctomycetes and their phenomic and genomic characterization uncovers novel biology.</title>
        <authorList>
            <person name="Wiegand S."/>
            <person name="Jogler M."/>
            <person name="Boedeker C."/>
            <person name="Pinto D."/>
            <person name="Vollmers J."/>
            <person name="Rivas-Marin E."/>
            <person name="Kohn T."/>
            <person name="Peeters S.H."/>
            <person name="Heuer A."/>
            <person name="Rast P."/>
            <person name="Oberbeckmann S."/>
            <person name="Bunk B."/>
            <person name="Jeske O."/>
            <person name="Meyerdierks A."/>
            <person name="Storesund J.E."/>
            <person name="Kallscheuer N."/>
            <person name="Luecker S."/>
            <person name="Lage O.M."/>
            <person name="Pohl T."/>
            <person name="Merkel B.J."/>
            <person name="Hornburger P."/>
            <person name="Mueller R.-W."/>
            <person name="Bruemmer F."/>
            <person name="Labrenz M."/>
            <person name="Spormann A.M."/>
            <person name="Op den Camp H."/>
            <person name="Overmann J."/>
            <person name="Amann R."/>
            <person name="Jetten M.S.M."/>
            <person name="Mascher T."/>
            <person name="Medema M.H."/>
            <person name="Devos D.P."/>
            <person name="Kaster A.-K."/>
            <person name="Ovreas L."/>
            <person name="Rohde M."/>
            <person name="Galperin M.Y."/>
            <person name="Jogler C."/>
        </authorList>
    </citation>
    <scope>NUCLEOTIDE SEQUENCE [LARGE SCALE GENOMIC DNA]</scope>
    <source>
        <strain evidence="2 3">FF011L</strain>
    </source>
</reference>
<dbReference type="Proteomes" id="UP000320672">
    <property type="component" value="Chromosome"/>
</dbReference>